<dbReference type="PANTHER" id="PTHR43303:SF4">
    <property type="entry name" value="NADPH DEHYDROGENASE C23G7.10C-RELATED"/>
    <property type="match status" value="1"/>
</dbReference>
<evidence type="ECO:0000256" key="5">
    <source>
        <dbReference type="ARBA" id="ARBA00023002"/>
    </source>
</evidence>
<organism evidence="8 9">
    <name type="scientific">Dyella flava</name>
    <dbReference type="NCBI Taxonomy" id="1920170"/>
    <lineage>
        <taxon>Bacteria</taxon>
        <taxon>Pseudomonadati</taxon>
        <taxon>Pseudomonadota</taxon>
        <taxon>Gammaproteobacteria</taxon>
        <taxon>Lysobacterales</taxon>
        <taxon>Rhodanobacteraceae</taxon>
        <taxon>Dyella</taxon>
    </lineage>
</organism>
<feature type="domain" description="NADH:flavin oxidoreductase/NADH oxidase N-terminal" evidence="7">
    <location>
        <begin position="7"/>
        <end position="356"/>
    </location>
</feature>
<evidence type="ECO:0000256" key="6">
    <source>
        <dbReference type="SAM" id="MobiDB-lite"/>
    </source>
</evidence>
<gene>
    <name evidence="8" type="ORF">ISP19_03910</name>
</gene>
<dbReference type="PANTHER" id="PTHR43303">
    <property type="entry name" value="NADPH DEHYDROGENASE C23G7.10C-RELATED"/>
    <property type="match status" value="1"/>
</dbReference>
<evidence type="ECO:0000259" key="7">
    <source>
        <dbReference type="Pfam" id="PF00724"/>
    </source>
</evidence>
<dbReference type="Pfam" id="PF00724">
    <property type="entry name" value="Oxidored_FMN"/>
    <property type="match status" value="1"/>
</dbReference>
<evidence type="ECO:0000313" key="9">
    <source>
        <dbReference type="Proteomes" id="UP001430149"/>
    </source>
</evidence>
<dbReference type="RefSeq" id="WP_204680036.1">
    <property type="nucleotide sequence ID" value="NZ_BSNR01000017.1"/>
</dbReference>
<keyword evidence="3" id="KW-0288">FMN</keyword>
<comment type="cofactor">
    <cofactor evidence="1">
        <name>FMN</name>
        <dbReference type="ChEBI" id="CHEBI:58210"/>
    </cofactor>
</comment>
<protein>
    <submittedName>
        <fullName evidence="8">NADH:flavin oxidoreductase</fullName>
    </submittedName>
</protein>
<dbReference type="SUPFAM" id="SSF51395">
    <property type="entry name" value="FMN-linked oxidoreductases"/>
    <property type="match status" value="1"/>
</dbReference>
<sequence>MSGLDVLFSPYRLNALDLPNRVVMAPMTRSFSPGGVPTAEVAAYYRRRAEQGVGLIITEGTGVDRPAALNLPDVPRFHGEAALAGWKTVVDEVHAAGGRIVPQLWHVGQKPSNSAPDWTPPAPFESPSGLAETGERVSQPMSETDVADTIDAFARAAADAAQFGFDGVELHGAHGYLINQFFSEELNRRSDRYGGATLIERSRFAVEILKSIRAVVPAGFPVILRLSQWKPRDFHARLAETPRVLERWLGAFVDAGADAFHLSQQKFWEPAFPGFDKTLSLAGWAKKLIGVTAIAVGSVGLDGDAWESFAGKSASAASLDRLFERLERGEFDLAGVGRALLQDPSWLEKVRQGRVDQLGDFTPAAFATLS</sequence>
<keyword evidence="4" id="KW-0521">NADP</keyword>
<dbReference type="Proteomes" id="UP001430149">
    <property type="component" value="Unassembled WGS sequence"/>
</dbReference>
<dbReference type="InterPro" id="IPR001155">
    <property type="entry name" value="OxRdtase_FMN_N"/>
</dbReference>
<dbReference type="CDD" id="cd04747">
    <property type="entry name" value="OYE_like_5_FMN"/>
    <property type="match status" value="1"/>
</dbReference>
<dbReference type="EMBL" id="JADIKE010000027">
    <property type="protein sequence ID" value="MBM7124515.1"/>
    <property type="molecule type" value="Genomic_DNA"/>
</dbReference>
<name>A0ABS2JZT5_9GAMM</name>
<comment type="caution">
    <text evidence="8">The sequence shown here is derived from an EMBL/GenBank/DDBJ whole genome shotgun (WGS) entry which is preliminary data.</text>
</comment>
<evidence type="ECO:0000256" key="3">
    <source>
        <dbReference type="ARBA" id="ARBA00022643"/>
    </source>
</evidence>
<evidence type="ECO:0000313" key="8">
    <source>
        <dbReference type="EMBL" id="MBM7124515.1"/>
    </source>
</evidence>
<dbReference type="InterPro" id="IPR044152">
    <property type="entry name" value="YqjM-like"/>
</dbReference>
<accession>A0ABS2JZT5</accession>
<keyword evidence="9" id="KW-1185">Reference proteome</keyword>
<evidence type="ECO:0000256" key="4">
    <source>
        <dbReference type="ARBA" id="ARBA00022857"/>
    </source>
</evidence>
<evidence type="ECO:0000256" key="1">
    <source>
        <dbReference type="ARBA" id="ARBA00001917"/>
    </source>
</evidence>
<proteinExistence type="predicted"/>
<evidence type="ECO:0000256" key="2">
    <source>
        <dbReference type="ARBA" id="ARBA00022630"/>
    </source>
</evidence>
<dbReference type="InterPro" id="IPR013785">
    <property type="entry name" value="Aldolase_TIM"/>
</dbReference>
<keyword evidence="2" id="KW-0285">Flavoprotein</keyword>
<reference evidence="8" key="1">
    <citation type="submission" date="2020-10" db="EMBL/GenBank/DDBJ databases">
        <title>Phylogeny of dyella-like bacteria.</title>
        <authorList>
            <person name="Fu J."/>
        </authorList>
    </citation>
    <scope>NUCLEOTIDE SEQUENCE</scope>
    <source>
        <strain evidence="8">DHOC52</strain>
    </source>
</reference>
<feature type="region of interest" description="Disordered" evidence="6">
    <location>
        <begin position="110"/>
        <end position="135"/>
    </location>
</feature>
<dbReference type="Gene3D" id="3.20.20.70">
    <property type="entry name" value="Aldolase class I"/>
    <property type="match status" value="1"/>
</dbReference>
<keyword evidence="5" id="KW-0560">Oxidoreductase</keyword>